<dbReference type="Proteomes" id="UP000002714">
    <property type="component" value="Chromosome"/>
</dbReference>
<dbReference type="Pfam" id="PF13682">
    <property type="entry name" value="CZB"/>
    <property type="match status" value="1"/>
</dbReference>
<accession>Q30RW4</accession>
<evidence type="ECO:0000256" key="1">
    <source>
        <dbReference type="ARBA" id="ARBA00023224"/>
    </source>
</evidence>
<reference evidence="6 7" key="1">
    <citation type="journal article" date="2008" name="Appl. Environ. Microbiol.">
        <title>Genome of the epsilonproteobacterial chemolithoautotroph Sulfurimonas denitrificans.</title>
        <authorList>
            <person name="Sievert S.M."/>
            <person name="Scott K.M."/>
            <person name="Klotz M.G."/>
            <person name="Chain P.S.G."/>
            <person name="Hauser L.J."/>
            <person name="Hemp J."/>
            <person name="Huegler M."/>
            <person name="Land M."/>
            <person name="Lapidus A."/>
            <person name="Larimer F.W."/>
            <person name="Lucas S."/>
            <person name="Malfatti S.A."/>
            <person name="Meyer F."/>
            <person name="Paulsen I.T."/>
            <person name="Ren Q."/>
            <person name="Simon J."/>
            <person name="Bailey K."/>
            <person name="Diaz E."/>
            <person name="Fitzpatrick K.A."/>
            <person name="Glover B."/>
            <person name="Gwatney N."/>
            <person name="Korajkic A."/>
            <person name="Long A."/>
            <person name="Mobberley J.M."/>
            <person name="Pantry S.N."/>
            <person name="Pazder G."/>
            <person name="Peterson S."/>
            <person name="Quintanilla J.D."/>
            <person name="Sprinkle R."/>
            <person name="Stephens J."/>
            <person name="Thomas P."/>
            <person name="Vaughn R."/>
            <person name="Weber M.J."/>
            <person name="Wooten L.L."/>
        </authorList>
    </citation>
    <scope>NUCLEOTIDE SEQUENCE [LARGE SCALE GENOMIC DNA]</scope>
    <source>
        <strain evidence="7">ATCC 33889 / DSM 1251</strain>
    </source>
</reference>
<keyword evidence="1 2" id="KW-0807">Transducer</keyword>
<evidence type="ECO:0000256" key="2">
    <source>
        <dbReference type="PROSITE-ProRule" id="PRU00284"/>
    </source>
</evidence>
<dbReference type="SUPFAM" id="SSF58104">
    <property type="entry name" value="Methyl-accepting chemotaxis protein (MCP) signaling domain"/>
    <property type="match status" value="1"/>
</dbReference>
<feature type="domain" description="NIT" evidence="5">
    <location>
        <begin position="51"/>
        <end position="300"/>
    </location>
</feature>
<dbReference type="EMBL" id="CP000153">
    <property type="protein sequence ID" value="ABB44267.1"/>
    <property type="molecule type" value="Genomic_DNA"/>
</dbReference>
<dbReference type="InterPro" id="IPR025991">
    <property type="entry name" value="Chemoreceptor_zinc-bind_dom"/>
</dbReference>
<dbReference type="HOGENOM" id="CLU_000445_107_27_7"/>
<dbReference type="KEGG" id="tdn:Suden_0989"/>
<protein>
    <submittedName>
        <fullName evidence="6">Methyl-accepting chemotaxis sensory transducer</fullName>
    </submittedName>
</protein>
<proteinExistence type="predicted"/>
<keyword evidence="3" id="KW-0472">Membrane</keyword>
<dbReference type="PROSITE" id="PS50111">
    <property type="entry name" value="CHEMOTAXIS_TRANSDUC_2"/>
    <property type="match status" value="1"/>
</dbReference>
<dbReference type="Gene3D" id="1.10.287.950">
    <property type="entry name" value="Methyl-accepting chemotaxis protein"/>
    <property type="match status" value="1"/>
</dbReference>
<dbReference type="PROSITE" id="PS50906">
    <property type="entry name" value="NIT"/>
    <property type="match status" value="1"/>
</dbReference>
<dbReference type="InterPro" id="IPR010910">
    <property type="entry name" value="Nitrate/nitrite_sensing_bac"/>
</dbReference>
<dbReference type="eggNOG" id="COG0840">
    <property type="taxonomic scope" value="Bacteria"/>
</dbReference>
<organism evidence="6 7">
    <name type="scientific">Sulfurimonas denitrificans (strain ATCC 33889 / DSM 1251)</name>
    <name type="common">Thiomicrospira denitrificans (strain ATCC 33889 / DSM 1251)</name>
    <dbReference type="NCBI Taxonomy" id="326298"/>
    <lineage>
        <taxon>Bacteria</taxon>
        <taxon>Pseudomonadati</taxon>
        <taxon>Campylobacterota</taxon>
        <taxon>Epsilonproteobacteria</taxon>
        <taxon>Campylobacterales</taxon>
        <taxon>Sulfurimonadaceae</taxon>
        <taxon>Sulfurimonas</taxon>
    </lineage>
</organism>
<dbReference type="SMART" id="SM00283">
    <property type="entry name" value="MA"/>
    <property type="match status" value="1"/>
</dbReference>
<sequence>MFNNISIKLKMVLMLIVPITVILVFLGIDGYKNYNEVKLLKQIEEMVAFSQKSSSLVHNLQKERGASAGFIGSKGEKFSSELQDIRKDTDATHEELSKFYSSMNKIDYAASLQSKMEKAVANLSKLKEIRDGVSSLGVAVGVPVTYYTNVNNDFISSIEEIAKMSSNAQMNNLTNAFVNFLASKERAGLERAVLSSTFSRDNFAEGFYEKLIGLLNAQDIFMNKFLFLAPEELIGFYNQTMGAPEVKEVDRMRKIALSNPNGGFGIDATYWFATITLKINLLKKVEDEISLHLKNSISELQDNALRSMIIGIVLSFVILAFVAGFSFIISNGLTSRIERFKQEIDEIVSSKDFSKKITSCAADEIGFIQQSANHLACVANTAIEEAKISLQKTQEHSAESEKRLEANNLTLALTELLNEGAVSGVGSVQEGLSNNMNALVEINDKNARTEIIVEEVKNSTDEMVHSLSNISQKMNSSKENADQLNSSVIEISNVIALIKDISDQTNLLALNAAIEAARAGEHGRGFAVVADEVRKLAERTQRATNEVELNINLLKQNSSSMQEFSEQMSVEVSTSLEKLDHFNGSLHDLVDGAKDIQLANKKISNELFITLAKLDHIAFKLSGYGAVFKDDHNFKFSDHMNCRFGKWYLAAGKEAFANTSSYPKVDPIHKVVHDRVRSVPDYIQDGVLKNASKIISSFVEAEKSSKELFGVLDDMAEEIK</sequence>
<gene>
    <name evidence="6" type="ordered locus">Suden_0989</name>
</gene>
<keyword evidence="7" id="KW-1185">Reference proteome</keyword>
<keyword evidence="3" id="KW-0812">Transmembrane</keyword>
<feature type="transmembrane region" description="Helical" evidence="3">
    <location>
        <begin position="12"/>
        <end position="31"/>
    </location>
</feature>
<name>Q30RW4_SULDN</name>
<keyword evidence="3" id="KW-1133">Transmembrane helix</keyword>
<dbReference type="GO" id="GO:0016020">
    <property type="term" value="C:membrane"/>
    <property type="evidence" value="ECO:0007669"/>
    <property type="project" value="InterPro"/>
</dbReference>
<evidence type="ECO:0000256" key="3">
    <source>
        <dbReference type="SAM" id="Phobius"/>
    </source>
</evidence>
<dbReference type="PANTHER" id="PTHR32089">
    <property type="entry name" value="METHYL-ACCEPTING CHEMOTAXIS PROTEIN MCPB"/>
    <property type="match status" value="1"/>
</dbReference>
<feature type="domain" description="Methyl-accepting transducer" evidence="4">
    <location>
        <begin position="419"/>
        <end position="604"/>
    </location>
</feature>
<feature type="transmembrane region" description="Helical" evidence="3">
    <location>
        <begin position="308"/>
        <end position="329"/>
    </location>
</feature>
<evidence type="ECO:0000313" key="7">
    <source>
        <dbReference type="Proteomes" id="UP000002714"/>
    </source>
</evidence>
<dbReference type="STRING" id="326298.Suden_0989"/>
<evidence type="ECO:0000259" key="4">
    <source>
        <dbReference type="PROSITE" id="PS50111"/>
    </source>
</evidence>
<dbReference type="Pfam" id="PF08376">
    <property type="entry name" value="NIT"/>
    <property type="match status" value="1"/>
</dbReference>
<evidence type="ECO:0000313" key="6">
    <source>
        <dbReference type="EMBL" id="ABB44267.1"/>
    </source>
</evidence>
<dbReference type="GO" id="GO:0007165">
    <property type="term" value="P:signal transduction"/>
    <property type="evidence" value="ECO:0007669"/>
    <property type="project" value="UniProtKB-KW"/>
</dbReference>
<evidence type="ECO:0000259" key="5">
    <source>
        <dbReference type="PROSITE" id="PS50906"/>
    </source>
</evidence>
<dbReference type="PANTHER" id="PTHR32089:SF112">
    <property type="entry name" value="LYSOZYME-LIKE PROTEIN-RELATED"/>
    <property type="match status" value="1"/>
</dbReference>
<dbReference type="RefSeq" id="WP_011372619.1">
    <property type="nucleotide sequence ID" value="NC_007575.1"/>
</dbReference>
<dbReference type="InterPro" id="IPR004089">
    <property type="entry name" value="MCPsignal_dom"/>
</dbReference>
<dbReference type="InterPro" id="IPR013587">
    <property type="entry name" value="Nitrate/nitrite_sensing"/>
</dbReference>
<dbReference type="OrthoDB" id="2489132at2"/>
<dbReference type="AlphaFoldDB" id="Q30RW4"/>
<dbReference type="Gene3D" id="6.10.340.10">
    <property type="match status" value="1"/>
</dbReference>
<dbReference type="Pfam" id="PF00015">
    <property type="entry name" value="MCPsignal"/>
    <property type="match status" value="1"/>
</dbReference>